<keyword evidence="2" id="KW-1185">Reference proteome</keyword>
<evidence type="ECO:0000313" key="2">
    <source>
        <dbReference type="Proteomes" id="UP001208689"/>
    </source>
</evidence>
<gene>
    <name evidence="1" type="ORF">NEF87_001116</name>
</gene>
<protein>
    <submittedName>
        <fullName evidence="1">Uncharacterized protein</fullName>
    </submittedName>
</protein>
<evidence type="ECO:0000313" key="1">
    <source>
        <dbReference type="EMBL" id="UYP44831.1"/>
    </source>
</evidence>
<organism evidence="1 2">
    <name type="scientific">Candidatus Lokiarchaeum ossiferum</name>
    <dbReference type="NCBI Taxonomy" id="2951803"/>
    <lineage>
        <taxon>Archaea</taxon>
        <taxon>Promethearchaeati</taxon>
        <taxon>Promethearchaeota</taxon>
        <taxon>Promethearchaeia</taxon>
        <taxon>Promethearchaeales</taxon>
        <taxon>Promethearchaeaceae</taxon>
        <taxon>Candidatus Lokiarchaeum</taxon>
    </lineage>
</organism>
<sequence length="49" mass="5758">MVKTLNYKFKLDLGQMSQVCIRETDSIIKNEGSRFQKKDQEIQGEHLND</sequence>
<dbReference type="EMBL" id="CP104013">
    <property type="protein sequence ID" value="UYP44831.1"/>
    <property type="molecule type" value="Genomic_DNA"/>
</dbReference>
<accession>A0ABY6HMU0</accession>
<reference evidence="1" key="1">
    <citation type="submission" date="2022-09" db="EMBL/GenBank/DDBJ databases">
        <title>Actin cytoskeleton and complex cell architecture in an #Asgard archaeon.</title>
        <authorList>
            <person name="Ponce Toledo R.I."/>
            <person name="Schleper C."/>
            <person name="Rodrigues Oliveira T."/>
            <person name="Wollweber F."/>
            <person name="Xu J."/>
            <person name="Rittmann S."/>
            <person name="Klingl A."/>
            <person name="Pilhofer M."/>
        </authorList>
    </citation>
    <scope>NUCLEOTIDE SEQUENCE</scope>
    <source>
        <strain evidence="1">B-35</strain>
    </source>
</reference>
<dbReference type="Proteomes" id="UP001208689">
    <property type="component" value="Chromosome"/>
</dbReference>
<proteinExistence type="predicted"/>
<name>A0ABY6HMU0_9ARCH</name>